<name>A0A8H5GHL3_9AGAR</name>
<organism evidence="2 3">
    <name type="scientific">Collybiopsis confluens</name>
    <dbReference type="NCBI Taxonomy" id="2823264"/>
    <lineage>
        <taxon>Eukaryota</taxon>
        <taxon>Fungi</taxon>
        <taxon>Dikarya</taxon>
        <taxon>Basidiomycota</taxon>
        <taxon>Agaricomycotina</taxon>
        <taxon>Agaricomycetes</taxon>
        <taxon>Agaricomycetidae</taxon>
        <taxon>Agaricales</taxon>
        <taxon>Marasmiineae</taxon>
        <taxon>Omphalotaceae</taxon>
        <taxon>Collybiopsis</taxon>
    </lineage>
</organism>
<evidence type="ECO:0000313" key="2">
    <source>
        <dbReference type="EMBL" id="KAF5365143.1"/>
    </source>
</evidence>
<accession>A0A8H5GHL3</accession>
<gene>
    <name evidence="2" type="ORF">D9757_012612</name>
</gene>
<feature type="compositionally biased region" description="Polar residues" evidence="1">
    <location>
        <begin position="52"/>
        <end position="70"/>
    </location>
</feature>
<dbReference type="Proteomes" id="UP000518752">
    <property type="component" value="Unassembled WGS sequence"/>
</dbReference>
<evidence type="ECO:0000313" key="3">
    <source>
        <dbReference type="Proteomes" id="UP000518752"/>
    </source>
</evidence>
<comment type="caution">
    <text evidence="2">The sequence shown here is derived from an EMBL/GenBank/DDBJ whole genome shotgun (WGS) entry which is preliminary data.</text>
</comment>
<dbReference type="EMBL" id="JAACJN010000174">
    <property type="protein sequence ID" value="KAF5365143.1"/>
    <property type="molecule type" value="Genomic_DNA"/>
</dbReference>
<keyword evidence="3" id="KW-1185">Reference proteome</keyword>
<feature type="compositionally biased region" description="Polar residues" evidence="1">
    <location>
        <begin position="28"/>
        <end position="45"/>
    </location>
</feature>
<proteinExistence type="predicted"/>
<feature type="region of interest" description="Disordered" evidence="1">
    <location>
        <begin position="1"/>
        <end position="74"/>
    </location>
</feature>
<evidence type="ECO:0000256" key="1">
    <source>
        <dbReference type="SAM" id="MobiDB-lite"/>
    </source>
</evidence>
<sequence>MIRSPSRVPSRPQILNSRKAHPKALHDSAQSSDKVTQETTSQLASQDRRISRSSVFGQTSTSNDASNSDAGRSVALTEIEELQLSSYDTTSSNFSFSRP</sequence>
<reference evidence="2 3" key="1">
    <citation type="journal article" date="2020" name="ISME J.">
        <title>Uncovering the hidden diversity of litter-decomposition mechanisms in mushroom-forming fungi.</title>
        <authorList>
            <person name="Floudas D."/>
            <person name="Bentzer J."/>
            <person name="Ahren D."/>
            <person name="Johansson T."/>
            <person name="Persson P."/>
            <person name="Tunlid A."/>
        </authorList>
    </citation>
    <scope>NUCLEOTIDE SEQUENCE [LARGE SCALE GENOMIC DNA]</scope>
    <source>
        <strain evidence="2 3">CBS 406.79</strain>
    </source>
</reference>
<dbReference type="AlphaFoldDB" id="A0A8H5GHL3"/>
<protein>
    <submittedName>
        <fullName evidence="2">Uncharacterized protein</fullName>
    </submittedName>
</protein>